<dbReference type="InterPro" id="IPR027417">
    <property type="entry name" value="P-loop_NTPase"/>
</dbReference>
<gene>
    <name evidence="5" type="ORF">BG006_009875</name>
</gene>
<dbReference type="AlphaFoldDB" id="A0A9P5SHQ5"/>
<dbReference type="InterPro" id="IPR037359">
    <property type="entry name" value="NST/OST"/>
</dbReference>
<evidence type="ECO:0000256" key="3">
    <source>
        <dbReference type="SAM" id="Coils"/>
    </source>
</evidence>
<reference evidence="5" key="1">
    <citation type="journal article" date="2020" name="Fungal Divers.">
        <title>Resolving the Mortierellaceae phylogeny through synthesis of multi-gene phylogenetics and phylogenomics.</title>
        <authorList>
            <person name="Vandepol N."/>
            <person name="Liber J."/>
            <person name="Desiro A."/>
            <person name="Na H."/>
            <person name="Kennedy M."/>
            <person name="Barry K."/>
            <person name="Grigoriev I.V."/>
            <person name="Miller A.N."/>
            <person name="O'Donnell K."/>
            <person name="Stajich J.E."/>
            <person name="Bonito G."/>
        </authorList>
    </citation>
    <scope>NUCLEOTIDE SEQUENCE</scope>
    <source>
        <strain evidence="5">NVP1</strain>
    </source>
</reference>
<evidence type="ECO:0000256" key="2">
    <source>
        <dbReference type="PIRSR" id="PIRSR637359-2"/>
    </source>
</evidence>
<evidence type="ECO:0000313" key="6">
    <source>
        <dbReference type="Proteomes" id="UP000696485"/>
    </source>
</evidence>
<organism evidence="5 6">
    <name type="scientific">Podila minutissima</name>
    <dbReference type="NCBI Taxonomy" id="64525"/>
    <lineage>
        <taxon>Eukaryota</taxon>
        <taxon>Fungi</taxon>
        <taxon>Fungi incertae sedis</taxon>
        <taxon>Mucoromycota</taxon>
        <taxon>Mortierellomycotina</taxon>
        <taxon>Mortierellomycetes</taxon>
        <taxon>Mortierellales</taxon>
        <taxon>Mortierellaceae</taxon>
        <taxon>Podila</taxon>
    </lineage>
</organism>
<feature type="compositionally biased region" description="Polar residues" evidence="4">
    <location>
        <begin position="317"/>
        <end position="340"/>
    </location>
</feature>
<feature type="compositionally biased region" description="Pro residues" evidence="4">
    <location>
        <begin position="368"/>
        <end position="378"/>
    </location>
</feature>
<evidence type="ECO:0000256" key="4">
    <source>
        <dbReference type="SAM" id="MobiDB-lite"/>
    </source>
</evidence>
<accession>A0A9P5SHQ5</accession>
<feature type="region of interest" description="Disordered" evidence="4">
    <location>
        <begin position="317"/>
        <end position="385"/>
    </location>
</feature>
<comment type="caution">
    <text evidence="5">The sequence shown here is derived from an EMBL/GenBank/DDBJ whole genome shotgun (WGS) entry which is preliminary data.</text>
</comment>
<keyword evidence="6" id="KW-1185">Reference proteome</keyword>
<feature type="binding site" evidence="2">
    <location>
        <position position="712"/>
    </location>
    <ligand>
        <name>3'-phosphoadenylyl sulfate</name>
        <dbReference type="ChEBI" id="CHEBI:58339"/>
    </ligand>
</feature>
<evidence type="ECO:0008006" key="7">
    <source>
        <dbReference type="Google" id="ProtNLM"/>
    </source>
</evidence>
<feature type="coiled-coil region" evidence="3">
    <location>
        <begin position="216"/>
        <end position="317"/>
    </location>
</feature>
<dbReference type="EMBL" id="JAAAUY010000742">
    <property type="protein sequence ID" value="KAF9326733.1"/>
    <property type="molecule type" value="Genomic_DNA"/>
</dbReference>
<dbReference type="PANTHER" id="PTHR10605">
    <property type="entry name" value="HEPARAN SULFATE SULFOTRANSFERASE"/>
    <property type="match status" value="1"/>
</dbReference>
<proteinExistence type="predicted"/>
<dbReference type="PANTHER" id="PTHR10605:SF56">
    <property type="entry name" value="BIFUNCTIONAL HEPARAN SULFATE N-DEACETYLASE_N-SULFOTRANSFERASE"/>
    <property type="match status" value="1"/>
</dbReference>
<keyword evidence="1" id="KW-0808">Transferase</keyword>
<evidence type="ECO:0000256" key="1">
    <source>
        <dbReference type="ARBA" id="ARBA00022679"/>
    </source>
</evidence>
<name>A0A9P5SHQ5_9FUNG</name>
<dbReference type="GO" id="GO:0008146">
    <property type="term" value="F:sulfotransferase activity"/>
    <property type="evidence" value="ECO:0007669"/>
    <property type="project" value="InterPro"/>
</dbReference>
<dbReference type="Proteomes" id="UP000696485">
    <property type="component" value="Unassembled WGS sequence"/>
</dbReference>
<protein>
    <recommendedName>
        <fullName evidence="7">Sulfotransferase</fullName>
    </recommendedName>
</protein>
<evidence type="ECO:0000313" key="5">
    <source>
        <dbReference type="EMBL" id="KAF9326733.1"/>
    </source>
</evidence>
<dbReference type="Gene3D" id="3.40.50.300">
    <property type="entry name" value="P-loop containing nucleotide triphosphate hydrolases"/>
    <property type="match status" value="1"/>
</dbReference>
<sequence length="896" mass="101735">MNLTNDTEKNYFKALIEKSRLIKDEVRGDLVQFLRNPKQPGLSEASPLLTSETWLMELNDKGDQGSLCIAMDIPNGIIKAMLVPRMHDQRKTDSVVITDRSIVLAVMAGDTNRYELLKGAYHSLQVDISKLRDLVSQGDVQIHDSNSLYQKSLKASIMYSKRLEARMEWEQIKWQQYAELSTTMEKREPGCILSSGNPSNNDHPVVDNMMDSSNTIQEIHQLLIRAKEEQEILNERNTGLFQERQTLSVECKRIQESYDEVAGRLQELEAKHTITTDELKRRTANVETLRITMEQKREQTQATIEQLQSKIGELMSSPMQQESTSQNSSKPFTDPISFQTKYDGGMADGSCKDVNLGNDSSEANNPTIIPPPMDPDAPPLSATVSNSDPNNFINMLTNSVNEEAGSITSALDSTEEYGRDDQEWNQDDGQPDTLVRMPSKSMLHGMLENPQDVERLMMERYAHSLQFKGKVRIKSLANDYNNNDEVELLPKRLTKRERDTTVYFPPACKNGRRHWQTCAKVVPSFIIAGAEHSAADVLYETLRTHPQVWDLAKSNAIYERTGNASLDVPDNGTPFFGSQSYNDIDPATKNLEMYLQQFPSIKDIPVIHTRLSGEALPHIQYGMGPFNMAPKSPNGKILVGEIAPSYLHMDGASKRISSTMPEMKAVFIFRDPIERAYLNYLAEKQYAAGYTFEEIVAEELLILKECISRPGSKKWTEFLRCHSEEATKTAKRMELPNRPRASNARDAPSPLLDLVVKGLYYSQLNEFVKNVPFPKVLVLRTEDLYDRKSTVSTMVRLSQFLNVDSSPFMNFPVEIGADPMSLLRGMNDSIDNIVLDKEEPVEFASNDNVLGENRRAFHPPLEQATRTRLQRVFEPFNQKLVDMFEHRQDFPGWDYI</sequence>
<dbReference type="SUPFAM" id="SSF52540">
    <property type="entry name" value="P-loop containing nucleoside triphosphate hydrolases"/>
    <property type="match status" value="1"/>
</dbReference>
<keyword evidence="3" id="KW-0175">Coiled coil</keyword>